<dbReference type="Gene3D" id="3.60.21.10">
    <property type="match status" value="1"/>
</dbReference>
<accession>A0A2U3E029</accession>
<evidence type="ECO:0000256" key="1">
    <source>
        <dbReference type="SAM" id="MobiDB-lite"/>
    </source>
</evidence>
<protein>
    <recommendedName>
        <fullName evidence="2">Calcineurin-like phosphoesterase domain-containing protein</fullName>
    </recommendedName>
</protein>
<dbReference type="GO" id="GO:0016788">
    <property type="term" value="F:hydrolase activity, acting on ester bonds"/>
    <property type="evidence" value="ECO:0007669"/>
    <property type="project" value="TreeGrafter"/>
</dbReference>
<evidence type="ECO:0000313" key="6">
    <source>
        <dbReference type="Proteomes" id="UP001287286"/>
    </source>
</evidence>
<reference evidence="3 6" key="4">
    <citation type="journal article" date="2024" name="Microbiol. Resour. Announc.">
        <title>Genome annotations for the ascomycete fungi Trichoderma harzianum, Trichoderma aggressivum, and Purpureocillium lilacinum.</title>
        <authorList>
            <person name="Beijen E.P.W."/>
            <person name="Ohm R.A."/>
        </authorList>
    </citation>
    <scope>NUCLEOTIDE SEQUENCE [LARGE SCALE GENOMIC DNA]</scope>
    <source>
        <strain evidence="3 6">CBS 150709</strain>
    </source>
</reference>
<proteinExistence type="predicted"/>
<gene>
    <name evidence="4" type="ORF">PCL_02747</name>
    <name evidence="3" type="ORF">Purlil1_6770</name>
</gene>
<dbReference type="Pfam" id="PF00149">
    <property type="entry name" value="Metallophos"/>
    <property type="match status" value="1"/>
</dbReference>
<evidence type="ECO:0000313" key="3">
    <source>
        <dbReference type="EMBL" id="KAK4088917.1"/>
    </source>
</evidence>
<dbReference type="EMBL" id="JAWRVI010000022">
    <property type="protein sequence ID" value="KAK4088917.1"/>
    <property type="molecule type" value="Genomic_DNA"/>
</dbReference>
<feature type="region of interest" description="Disordered" evidence="1">
    <location>
        <begin position="1"/>
        <end position="28"/>
    </location>
</feature>
<dbReference type="EMBL" id="LCWV01000017">
    <property type="protein sequence ID" value="PWI67826.1"/>
    <property type="molecule type" value="Genomic_DNA"/>
</dbReference>
<dbReference type="PANTHER" id="PTHR32440:SF11">
    <property type="entry name" value="METALLOPHOSPHOESTERASE DOMAIN-CONTAINING PROTEIN"/>
    <property type="match status" value="1"/>
</dbReference>
<organism evidence="4 5">
    <name type="scientific">Purpureocillium lilacinum</name>
    <name type="common">Paecilomyces lilacinus</name>
    <dbReference type="NCBI Taxonomy" id="33203"/>
    <lineage>
        <taxon>Eukaryota</taxon>
        <taxon>Fungi</taxon>
        <taxon>Dikarya</taxon>
        <taxon>Ascomycota</taxon>
        <taxon>Pezizomycotina</taxon>
        <taxon>Sordariomycetes</taxon>
        <taxon>Hypocreomycetidae</taxon>
        <taxon>Hypocreales</taxon>
        <taxon>Ophiocordycipitaceae</taxon>
        <taxon>Purpureocillium</taxon>
    </lineage>
</organism>
<sequence>MEMHSVGSHPNPPLPFPFEAVPSRTPSRSRTLRCNEYGMPRAVGRVGSGPPSLARSLRSATLDAPESFVIDTRESTGPGAINGLGVSHGKLTACALFRPVGIMILPPPPRTCQRVLLLVAALAAGLSHQAAAAAVLPRAAADPPPPLRFRDNGTFHLSVFSDLHFGEDQAGDGPAQDRNSVRVLGAVLDAERPDLVVLNGDLINGDSTYRHNSTHYVDQVVGPIVERQLTWASTYGNHDHQPNINGDDILKRERNFTGCRTQKMVHANSSGTTNYYLPVYAADCSNGSGDASASECAPELLLWFFDSRGGFYYQGGPQPNWVDGSVVSWFNATRANITRAHGGRVIPSLAFVHIPINATGALQSEEGVDSNYQPGINEEEVVEQGEGWCADGRQDGTCTYGGQDVPFMRALAATEGLVGLFYGHDHANSWCYKWDALLPGMTVRGNGINLCYGQHSGYGGYGDWARGGRQILVSLDKLRELSVDTHIRLETGDVVGAVTLNSTFNKDSYPASPDIKTYMSGASGEGYRVYTESTASPRHGTLDGQTVVTAAVYAGVSLLVGRLLHGTL</sequence>
<evidence type="ECO:0000313" key="4">
    <source>
        <dbReference type="EMBL" id="PWI67826.1"/>
    </source>
</evidence>
<reference evidence="4" key="1">
    <citation type="submission" date="2015-05" db="EMBL/GenBank/DDBJ databases">
        <authorList>
            <person name="Wang D.B."/>
            <person name="Wang M."/>
        </authorList>
    </citation>
    <scope>NUCLEOTIDE SEQUENCE</scope>
    <source>
        <strain evidence="4">36-1</strain>
    </source>
</reference>
<dbReference type="InterPro" id="IPR029052">
    <property type="entry name" value="Metallo-depent_PP-like"/>
</dbReference>
<dbReference type="GO" id="GO:0005737">
    <property type="term" value="C:cytoplasm"/>
    <property type="evidence" value="ECO:0007669"/>
    <property type="project" value="TreeGrafter"/>
</dbReference>
<reference evidence="3" key="3">
    <citation type="submission" date="2023-11" db="EMBL/GenBank/DDBJ databases">
        <authorList>
            <person name="Beijen E."/>
            <person name="Ohm R.A."/>
        </authorList>
    </citation>
    <scope>NUCLEOTIDE SEQUENCE</scope>
    <source>
        <strain evidence="3">CBS 150709</strain>
    </source>
</reference>
<name>A0A2U3E029_PURLI</name>
<dbReference type="SUPFAM" id="SSF56300">
    <property type="entry name" value="Metallo-dependent phosphatases"/>
    <property type="match status" value="1"/>
</dbReference>
<dbReference type="CDD" id="cd07383">
    <property type="entry name" value="MPP_Dcr2"/>
    <property type="match status" value="1"/>
</dbReference>
<evidence type="ECO:0000313" key="5">
    <source>
        <dbReference type="Proteomes" id="UP000245956"/>
    </source>
</evidence>
<dbReference type="Proteomes" id="UP001287286">
    <property type="component" value="Unassembled WGS sequence"/>
</dbReference>
<dbReference type="Proteomes" id="UP000245956">
    <property type="component" value="Unassembled WGS sequence"/>
</dbReference>
<keyword evidence="6" id="KW-1185">Reference proteome</keyword>
<dbReference type="AlphaFoldDB" id="A0A2U3E029"/>
<reference evidence="4 5" key="2">
    <citation type="journal article" date="2016" name="Front. Microbiol.">
        <title>Genome and transcriptome sequences reveal the specific parasitism of the nematophagous Purpureocillium lilacinum 36-1.</title>
        <authorList>
            <person name="Xie J."/>
            <person name="Li S."/>
            <person name="Mo C."/>
            <person name="Xiao X."/>
            <person name="Peng D."/>
            <person name="Wang G."/>
            <person name="Xiao Y."/>
        </authorList>
    </citation>
    <scope>NUCLEOTIDE SEQUENCE [LARGE SCALE GENOMIC DNA]</scope>
    <source>
        <strain evidence="4 5">36-1</strain>
    </source>
</reference>
<feature type="domain" description="Calcineurin-like phosphoesterase" evidence="2">
    <location>
        <begin position="159"/>
        <end position="261"/>
    </location>
</feature>
<dbReference type="InterPro" id="IPR004843">
    <property type="entry name" value="Calcineurin-like_PHP"/>
</dbReference>
<evidence type="ECO:0000259" key="2">
    <source>
        <dbReference type="Pfam" id="PF00149"/>
    </source>
</evidence>
<comment type="caution">
    <text evidence="4">The sequence shown here is derived from an EMBL/GenBank/DDBJ whole genome shotgun (WGS) entry which is preliminary data.</text>
</comment>
<dbReference type="PANTHER" id="PTHR32440">
    <property type="entry name" value="PHOSPHATASE DCR2-RELATED-RELATED"/>
    <property type="match status" value="1"/>
</dbReference>